<dbReference type="PANTHER" id="PTHR12304">
    <property type="entry name" value="INOSINE-URIDINE PREFERRING NUCLEOSIDE HYDROLASE"/>
    <property type="match status" value="1"/>
</dbReference>
<proteinExistence type="predicted"/>
<dbReference type="Gene3D" id="3.90.245.10">
    <property type="entry name" value="Ribonucleoside hydrolase-like"/>
    <property type="match status" value="1"/>
</dbReference>
<dbReference type="GO" id="GO:0005829">
    <property type="term" value="C:cytosol"/>
    <property type="evidence" value="ECO:0007669"/>
    <property type="project" value="TreeGrafter"/>
</dbReference>
<feature type="region of interest" description="Disordered" evidence="3">
    <location>
        <begin position="58"/>
        <end position="80"/>
    </location>
</feature>
<reference evidence="5" key="1">
    <citation type="submission" date="2021-11" db="EMBL/GenBank/DDBJ databases">
        <title>Genome sequence.</title>
        <authorList>
            <person name="Sun Q."/>
        </authorList>
    </citation>
    <scope>NUCLEOTIDE SEQUENCE</scope>
    <source>
        <strain evidence="5">JC732</strain>
    </source>
</reference>
<evidence type="ECO:0000256" key="2">
    <source>
        <dbReference type="ARBA" id="ARBA00023295"/>
    </source>
</evidence>
<protein>
    <submittedName>
        <fullName evidence="5">Nucleoside hydrolase</fullName>
    </submittedName>
</protein>
<keyword evidence="6" id="KW-1185">Reference proteome</keyword>
<evidence type="ECO:0000313" key="5">
    <source>
        <dbReference type="EMBL" id="MCC9631539.1"/>
    </source>
</evidence>
<feature type="domain" description="Inosine/uridine-preferring nucleoside hydrolase" evidence="4">
    <location>
        <begin position="5"/>
        <end position="300"/>
    </location>
</feature>
<gene>
    <name evidence="5" type="ORF">LOC68_24345</name>
</gene>
<accession>A0A9X1MRY3</accession>
<dbReference type="InterPro" id="IPR001910">
    <property type="entry name" value="Inosine/uridine_hydrolase_dom"/>
</dbReference>
<sequence>MARKVIIDCDPGIDDAVALMVALFHSDLDVVAVTSTAGNVPADQAGRNLQGLIERLDPPRRPRIGVGSGPNSAPPVDGTDLNGADGLANLQLVVSSLHQRHPAEKLICDEIRAAPEEVTLVALGPMTNIARALQRDPMIAAQIGRIVIMGGAINCIGNVTPAAEFNFHFDAMAARTVFKSRTTKTLIPLDVTRQAAFGLDLLDQLPNIESSPASQLLHQLLPFVYRSHRQELGIEGIYLHDAIAVAAVLHPELFEMEEMAGDVETSGEITLGATIFDRREHRSWATNMEVATKINVPRVQDCVVQGLRAAIRGAL</sequence>
<evidence type="ECO:0000313" key="6">
    <source>
        <dbReference type="Proteomes" id="UP001139103"/>
    </source>
</evidence>
<organism evidence="5 6">
    <name type="scientific">Blastopirellula sediminis</name>
    <dbReference type="NCBI Taxonomy" id="2894196"/>
    <lineage>
        <taxon>Bacteria</taxon>
        <taxon>Pseudomonadati</taxon>
        <taxon>Planctomycetota</taxon>
        <taxon>Planctomycetia</taxon>
        <taxon>Pirellulales</taxon>
        <taxon>Pirellulaceae</taxon>
        <taxon>Blastopirellula</taxon>
    </lineage>
</organism>
<dbReference type="GO" id="GO:0006152">
    <property type="term" value="P:purine nucleoside catabolic process"/>
    <property type="evidence" value="ECO:0007669"/>
    <property type="project" value="TreeGrafter"/>
</dbReference>
<dbReference type="EMBL" id="JAJKFT010000010">
    <property type="protein sequence ID" value="MCC9631539.1"/>
    <property type="molecule type" value="Genomic_DNA"/>
</dbReference>
<evidence type="ECO:0000259" key="4">
    <source>
        <dbReference type="Pfam" id="PF01156"/>
    </source>
</evidence>
<dbReference type="RefSeq" id="WP_230223671.1">
    <property type="nucleotide sequence ID" value="NZ_JAJKFT010000010.1"/>
</dbReference>
<dbReference type="AlphaFoldDB" id="A0A9X1MRY3"/>
<dbReference type="PANTHER" id="PTHR12304:SF4">
    <property type="entry name" value="URIDINE NUCLEOSIDASE"/>
    <property type="match status" value="1"/>
</dbReference>
<dbReference type="GO" id="GO:0008477">
    <property type="term" value="F:purine nucleosidase activity"/>
    <property type="evidence" value="ECO:0007669"/>
    <property type="project" value="TreeGrafter"/>
</dbReference>
<dbReference type="Pfam" id="PF01156">
    <property type="entry name" value="IU_nuc_hydro"/>
    <property type="match status" value="1"/>
</dbReference>
<name>A0A9X1MRY3_9BACT</name>
<evidence type="ECO:0000256" key="3">
    <source>
        <dbReference type="SAM" id="MobiDB-lite"/>
    </source>
</evidence>
<dbReference type="PROSITE" id="PS01247">
    <property type="entry name" value="IUNH"/>
    <property type="match status" value="1"/>
</dbReference>
<dbReference type="InterPro" id="IPR036452">
    <property type="entry name" value="Ribo_hydro-like"/>
</dbReference>
<dbReference type="Proteomes" id="UP001139103">
    <property type="component" value="Unassembled WGS sequence"/>
</dbReference>
<keyword evidence="1 5" id="KW-0378">Hydrolase</keyword>
<dbReference type="GO" id="GO:0045437">
    <property type="term" value="F:uridine nucleosidase activity"/>
    <property type="evidence" value="ECO:0007669"/>
    <property type="project" value="UniProtKB-ARBA"/>
</dbReference>
<comment type="caution">
    <text evidence="5">The sequence shown here is derived from an EMBL/GenBank/DDBJ whole genome shotgun (WGS) entry which is preliminary data.</text>
</comment>
<dbReference type="InterPro" id="IPR023186">
    <property type="entry name" value="IUNH"/>
</dbReference>
<dbReference type="InterPro" id="IPR015910">
    <property type="entry name" value="I/U_nuclsd_hydro_CS"/>
</dbReference>
<keyword evidence="2" id="KW-0326">Glycosidase</keyword>
<dbReference type="SUPFAM" id="SSF53590">
    <property type="entry name" value="Nucleoside hydrolase"/>
    <property type="match status" value="1"/>
</dbReference>
<evidence type="ECO:0000256" key="1">
    <source>
        <dbReference type="ARBA" id="ARBA00022801"/>
    </source>
</evidence>